<dbReference type="AlphaFoldDB" id="A0A9E8MTP3"/>
<dbReference type="RefSeq" id="WP_267675337.1">
    <property type="nucleotide sequence ID" value="NZ_CP113088.1"/>
</dbReference>
<evidence type="ECO:0000256" key="1">
    <source>
        <dbReference type="SAM" id="MobiDB-lite"/>
    </source>
</evidence>
<evidence type="ECO:0000313" key="2">
    <source>
        <dbReference type="EMBL" id="WAC00789.1"/>
    </source>
</evidence>
<dbReference type="Pfam" id="PF00873">
    <property type="entry name" value="ACR_tran"/>
    <property type="match status" value="1"/>
</dbReference>
<dbReference type="Proteomes" id="UP001164705">
    <property type="component" value="Chromosome"/>
</dbReference>
<dbReference type="SUPFAM" id="SSF82714">
    <property type="entry name" value="Multidrug efflux transporter AcrB TolC docking domain, DN and DC subdomains"/>
    <property type="match status" value="1"/>
</dbReference>
<name>A0A9E8MTP3_9FLAO</name>
<dbReference type="PANTHER" id="PTHR32063">
    <property type="match status" value="1"/>
</dbReference>
<dbReference type="Gene3D" id="3.30.70.1440">
    <property type="entry name" value="Multidrug efflux transporter AcrB pore domain"/>
    <property type="match status" value="1"/>
</dbReference>
<dbReference type="EMBL" id="CP113088">
    <property type="protein sequence ID" value="WAC00789.1"/>
    <property type="molecule type" value="Genomic_DNA"/>
</dbReference>
<dbReference type="InterPro" id="IPR027463">
    <property type="entry name" value="AcrB_DN_DC_subdom"/>
</dbReference>
<dbReference type="InterPro" id="IPR001036">
    <property type="entry name" value="Acrflvin-R"/>
</dbReference>
<dbReference type="KEGG" id="lnu:N7U66_10775"/>
<accession>A0A9E8MTP3</accession>
<organism evidence="2 3">
    <name type="scientific">Lacinutrix neustonica</name>
    <dbReference type="NCBI Taxonomy" id="2980107"/>
    <lineage>
        <taxon>Bacteria</taxon>
        <taxon>Pseudomonadati</taxon>
        <taxon>Bacteroidota</taxon>
        <taxon>Flavobacteriia</taxon>
        <taxon>Flavobacteriales</taxon>
        <taxon>Flavobacteriaceae</taxon>
        <taxon>Lacinutrix</taxon>
    </lineage>
</organism>
<dbReference type="PANTHER" id="PTHR32063:SF0">
    <property type="entry name" value="SWARMING MOTILITY PROTEIN SWRC"/>
    <property type="match status" value="1"/>
</dbReference>
<dbReference type="Gene3D" id="3.30.70.1430">
    <property type="entry name" value="Multidrug efflux transporter AcrB pore domain"/>
    <property type="match status" value="1"/>
</dbReference>
<gene>
    <name evidence="2" type="ORF">N7U66_10775</name>
</gene>
<evidence type="ECO:0000313" key="3">
    <source>
        <dbReference type="Proteomes" id="UP001164705"/>
    </source>
</evidence>
<keyword evidence="3" id="KW-1185">Reference proteome</keyword>
<dbReference type="Gene3D" id="3.30.2090.10">
    <property type="entry name" value="Multidrug efflux transporter AcrB TolC docking domain, DN and DC subdomains"/>
    <property type="match status" value="1"/>
</dbReference>
<feature type="region of interest" description="Disordered" evidence="1">
    <location>
        <begin position="14"/>
        <end position="33"/>
    </location>
</feature>
<reference evidence="2" key="1">
    <citation type="submission" date="2022-11" db="EMBL/GenBank/DDBJ databases">
        <title>Lacinutrix neustonica HL-RS19T sp. nov., isolated from the surface microlayer sample of brackish Lake Shihwa.</title>
        <authorList>
            <person name="Choi J.Y."/>
            <person name="Hwang C.Y."/>
        </authorList>
    </citation>
    <scope>NUCLEOTIDE SEQUENCE</scope>
    <source>
        <strain evidence="2">HL-RS19</strain>
    </source>
</reference>
<sequence>MQDGENVLVESAVSQVGEGAGNPQTDGGSAAEMPHKGKITVSMREYKYRDGADSQELLKKVQESLVGIYPGVLISVEKDANGPPAGAPINIELEGDDYNALINTAELMREFINSKNIEAIDELKIDVNKDKPAMQVVVDREKAGELGVSSGQVGQQLRNSIFGAKAGIFKEDGEDYDIYVRFNEANRYNTSAIFNEKIIFRDMASRSN</sequence>
<dbReference type="GO" id="GO:0042910">
    <property type="term" value="F:xenobiotic transmembrane transporter activity"/>
    <property type="evidence" value="ECO:0007669"/>
    <property type="project" value="TreeGrafter"/>
</dbReference>
<protein>
    <submittedName>
        <fullName evidence="2">Efflux RND transporter permease subunit</fullName>
    </submittedName>
</protein>
<proteinExistence type="predicted"/>
<dbReference type="GO" id="GO:0005886">
    <property type="term" value="C:plasma membrane"/>
    <property type="evidence" value="ECO:0007669"/>
    <property type="project" value="TreeGrafter"/>
</dbReference>